<evidence type="ECO:0000313" key="2">
    <source>
        <dbReference type="EMBL" id="WYX99876.1"/>
    </source>
</evidence>
<feature type="transmembrane region" description="Helical" evidence="1">
    <location>
        <begin position="236"/>
        <end position="256"/>
    </location>
</feature>
<sequence>MRLRSASLIVLVVLVSMALIPMISTAGYIPPFSVNTTAPTAVSTGSTFNVTFDAPYGFTNYTLTAYLAADNLTGVSSSNATTIHLNSTKNDVLTATITAPSVPGPLVITYIETANFSSSSVRYESTFSVQILKPIVFHAKLINSGNAPIYNVNVEFILNSVEVGNETVHEIPAKSSVNVNYTYSSSTISNNKVVLNVIRGENTLNVTVANTQVTLPDGHNYYVTKFYYGPVPNYSWIYYVAGAVVVFMVILAMSAGRRRNIPRKPKWKK</sequence>
<dbReference type="KEGG" id="omr:OXIME_000421"/>
<name>A0AAX4NEF1_9ARCH</name>
<keyword evidence="1" id="KW-0472">Membrane</keyword>
<evidence type="ECO:0008006" key="4">
    <source>
        <dbReference type="Google" id="ProtNLM"/>
    </source>
</evidence>
<gene>
    <name evidence="2" type="ORF">OXIME_000421</name>
</gene>
<keyword evidence="1" id="KW-1133">Transmembrane helix</keyword>
<dbReference type="RefSeq" id="WP_393971835.1">
    <property type="nucleotide sequence ID" value="NZ_CP133772.1"/>
</dbReference>
<dbReference type="Proteomes" id="UP001451606">
    <property type="component" value="Chromosome"/>
</dbReference>
<evidence type="ECO:0000256" key="1">
    <source>
        <dbReference type="SAM" id="Phobius"/>
    </source>
</evidence>
<proteinExistence type="predicted"/>
<dbReference type="EMBL" id="CP133772">
    <property type="protein sequence ID" value="WYX99876.1"/>
    <property type="molecule type" value="Genomic_DNA"/>
</dbReference>
<protein>
    <recommendedName>
        <fullName evidence="4">CARDB domain-containing protein</fullName>
    </recommendedName>
</protein>
<evidence type="ECO:0000313" key="3">
    <source>
        <dbReference type="Proteomes" id="UP001451606"/>
    </source>
</evidence>
<keyword evidence="1" id="KW-0812">Transmembrane</keyword>
<accession>A0AAX4NEF1</accession>
<dbReference type="GeneID" id="95967146"/>
<reference evidence="2 3" key="1">
    <citation type="submission" date="2023-09" db="EMBL/GenBank/DDBJ databases">
        <authorList>
            <person name="Golyshina O.V."/>
            <person name="Lunev E.A."/>
            <person name="Bargiela R."/>
            <person name="Gaines M.C."/>
            <person name="Daum B."/>
            <person name="Bale N.J."/>
            <person name="Koenen M."/>
            <person name="Sinninghe Damst J.S."/>
            <person name="Yakimov M."/>
            <person name="Golyshin P.N."/>
        </authorList>
    </citation>
    <scope>NUCLEOTIDE SEQUENCE [LARGE SCALE GENOMIC DNA]</scope>
    <source>
        <strain evidence="2 3">M1</strain>
    </source>
</reference>
<dbReference type="AlphaFoldDB" id="A0AAX4NEF1"/>
<organism evidence="2 3">
    <name type="scientific">Oxyplasma meridianum</name>
    <dbReference type="NCBI Taxonomy" id="3073602"/>
    <lineage>
        <taxon>Archaea</taxon>
        <taxon>Methanobacteriati</taxon>
        <taxon>Thermoplasmatota</taxon>
        <taxon>Thermoplasmata</taxon>
        <taxon>Thermoplasmatales</taxon>
        <taxon>Thermoplasmataceae</taxon>
        <taxon>Oxyplasma</taxon>
    </lineage>
</organism>
<keyword evidence="3" id="KW-1185">Reference proteome</keyword>